<keyword evidence="5" id="KW-1185">Reference proteome</keyword>
<feature type="domain" description="NWD2 HET-s N-terminal" evidence="2">
    <location>
        <begin position="8"/>
        <end position="27"/>
    </location>
</feature>
<organism evidence="4 5">
    <name type="scientific">Fusarium austroafricanum</name>
    <dbReference type="NCBI Taxonomy" id="2364996"/>
    <lineage>
        <taxon>Eukaryota</taxon>
        <taxon>Fungi</taxon>
        <taxon>Dikarya</taxon>
        <taxon>Ascomycota</taxon>
        <taxon>Pezizomycotina</taxon>
        <taxon>Sordariomycetes</taxon>
        <taxon>Hypocreomycetidae</taxon>
        <taxon>Hypocreales</taxon>
        <taxon>Nectriaceae</taxon>
        <taxon>Fusarium</taxon>
        <taxon>Fusarium concolor species complex</taxon>
    </lineage>
</organism>
<comment type="caution">
    <text evidence="4">The sequence shown here is derived from an EMBL/GenBank/DDBJ whole genome shotgun (WGS) entry which is preliminary data.</text>
</comment>
<dbReference type="InterPro" id="IPR015943">
    <property type="entry name" value="WD40/YVTN_repeat-like_dom_sf"/>
</dbReference>
<dbReference type="InterPro" id="IPR011659">
    <property type="entry name" value="WD40"/>
</dbReference>
<dbReference type="Pfam" id="PF00400">
    <property type="entry name" value="WD40"/>
    <property type="match status" value="1"/>
</dbReference>
<dbReference type="Pfam" id="PF07676">
    <property type="entry name" value="PD40"/>
    <property type="match status" value="1"/>
</dbReference>
<feature type="domain" description="Nephrocystin 3-like N-terminal" evidence="3">
    <location>
        <begin position="67"/>
        <end position="136"/>
    </location>
</feature>
<dbReference type="InterPro" id="IPR001680">
    <property type="entry name" value="WD40_rpt"/>
</dbReference>
<dbReference type="SUPFAM" id="SSF50998">
    <property type="entry name" value="Quinoprotein alcohol dehydrogenase-like"/>
    <property type="match status" value="1"/>
</dbReference>
<evidence type="ECO:0000259" key="2">
    <source>
        <dbReference type="Pfam" id="PF17108"/>
    </source>
</evidence>
<dbReference type="AlphaFoldDB" id="A0A8H4KD19"/>
<dbReference type="Proteomes" id="UP000605986">
    <property type="component" value="Unassembled WGS sequence"/>
</dbReference>
<dbReference type="InterPro" id="IPR056884">
    <property type="entry name" value="NPHP3-like_N"/>
</dbReference>
<name>A0A8H4KD19_9HYPO</name>
<gene>
    <name evidence="4" type="ORF">F53441_8571</name>
</gene>
<dbReference type="SUPFAM" id="SSF52540">
    <property type="entry name" value="P-loop containing nucleoside triphosphate hydrolases"/>
    <property type="match status" value="1"/>
</dbReference>
<dbReference type="EMBL" id="JAADJG010000366">
    <property type="protein sequence ID" value="KAF4447980.1"/>
    <property type="molecule type" value="Genomic_DNA"/>
</dbReference>
<dbReference type="Pfam" id="PF24883">
    <property type="entry name" value="NPHP3_N"/>
    <property type="match status" value="1"/>
</dbReference>
<evidence type="ECO:0000256" key="1">
    <source>
        <dbReference type="ARBA" id="ARBA00022737"/>
    </source>
</evidence>
<dbReference type="InterPro" id="IPR011047">
    <property type="entry name" value="Quinoprotein_ADH-like_sf"/>
</dbReference>
<reference evidence="4" key="1">
    <citation type="submission" date="2020-01" db="EMBL/GenBank/DDBJ databases">
        <title>Identification and distribution of gene clusters putatively required for synthesis of sphingolipid metabolism inhibitors in phylogenetically diverse species of the filamentous fungus Fusarium.</title>
        <authorList>
            <person name="Kim H.-S."/>
            <person name="Busman M."/>
            <person name="Brown D.W."/>
            <person name="Divon H."/>
            <person name="Uhlig S."/>
            <person name="Proctor R.H."/>
        </authorList>
    </citation>
    <scope>NUCLEOTIDE SEQUENCE</scope>
    <source>
        <strain evidence="4">NRRL 53441</strain>
    </source>
</reference>
<evidence type="ECO:0008006" key="6">
    <source>
        <dbReference type="Google" id="ProtNLM"/>
    </source>
</evidence>
<evidence type="ECO:0000313" key="5">
    <source>
        <dbReference type="Proteomes" id="UP000605986"/>
    </source>
</evidence>
<accession>A0A8H4KD19</accession>
<evidence type="ECO:0000259" key="3">
    <source>
        <dbReference type="Pfam" id="PF24883"/>
    </source>
</evidence>
<dbReference type="InterPro" id="IPR027417">
    <property type="entry name" value="P-loop_NTPase"/>
</dbReference>
<dbReference type="SUPFAM" id="SSF50969">
    <property type="entry name" value="YVTN repeat-like/Quinoprotein amine dehydrogenase"/>
    <property type="match status" value="1"/>
</dbReference>
<proteinExistence type="predicted"/>
<dbReference type="Pfam" id="PF17108">
    <property type="entry name" value="HET-S"/>
    <property type="match status" value="1"/>
</dbReference>
<dbReference type="Gene3D" id="2.130.10.10">
    <property type="entry name" value="YVTN repeat-like/Quinoprotein amine dehydrogenase"/>
    <property type="match status" value="3"/>
</dbReference>
<keyword evidence="1" id="KW-0677">Repeat</keyword>
<dbReference type="InterPro" id="IPR011044">
    <property type="entry name" value="Quino_amine_DH_bsu"/>
</dbReference>
<dbReference type="SMART" id="SM00320">
    <property type="entry name" value="WD40"/>
    <property type="match status" value="3"/>
</dbReference>
<protein>
    <recommendedName>
        <fullName evidence="6">NACHT domain-containing protein</fullName>
    </recommendedName>
</protein>
<sequence length="1090" mass="123866">MDNKSSISVQSLTAAESSRVHVGNNYSITNYFGQDDINKYLDALRSTDPREDKDRIEQINGGLLKDSYAWIIENPDFVSWRDDQNARILWIRGEPGKGKTMLMSGIINELQPTTRLESPENCISLSYFFCQATNSGVPLKKSFRSILADPVIREIYLLVDALDECLDDLPSLLRLISSTCSHAKWIVSSRNRDEIKEFLKPSPSRLSVSLELNESSVSKAIESYISYQTGILVDRKKLKHQVARQIHDHLTENAEGTFLWVALVCQQLERCRPWEIGTTLRRFPKGLNELYARMMDQISMSDSGELYIRLLAIASTVFRPITFSELMAIEDLNLEEGVLLDVIAECGSFLTSKKKTILFIHQSAKDFLIRESNPLGHLKYACVFWNDHLKEAYRLRTEDRRQGEVFCAATALDLIADKFLFWLEALSLCENLPAAANALLFLKSLPTQANSQSNHLALTEDGLRFFYSFGPIINDYPLQTYACGLLFSPKGSLLRRRFEDCTPEIFSTIPEFHDKWSPISSVFKIPGLEYEAHHEVRIMNFSLTSQMLVIASHDAKSVVWRVMQEPIPKLIQHKDIEWPTPSPDGKWLAAIEVMVYGERKKTIQLYDSSLKSIIWTWDVGHCEVLGMDFSPDSHRLVVCSDGQLVLYDIRTGVPQMWPVELNDAYLAYLVSFSSDYALVAFQFHLYEETETVWLRFRNGDAFIPGTHSLLVCTDEKSIYLWDIFEQEYEEWSRFDHETRFLAFSNSESWMVIGNYSEVFLYDRDQLTLLQKLKLPTQESLCRIAVSSDDQKIALCAESEIWIVDVPALFVTQTSSIQGEYRKLKVSDNGRRIVYELGDKIEVWDVTTRSILSSLAKNDVVHGASWDMAISPGGQHLAFVDSSSVSTWNLANNGLQKFSIHDATEKHLAISDKIGNDGPWVAVSESPSVVAVWNLAKSKRKISIETPDAELNVDTLAFSSDHLGAVWGKRRQTHGATLILYQIKTMREVLTIPGCPSLRYAQFRLSSSGKSAILESWAYGGPIICDWRTEPFVFPMYLDAGHLFFLDDSTVSTSRGICHLDTILADERQVTTLIEERPPAKVRILKMDAIR</sequence>
<evidence type="ECO:0000313" key="4">
    <source>
        <dbReference type="EMBL" id="KAF4447980.1"/>
    </source>
</evidence>
<dbReference type="PANTHER" id="PTHR10039">
    <property type="entry name" value="AMELOGENIN"/>
    <property type="match status" value="1"/>
</dbReference>
<dbReference type="OrthoDB" id="538223at2759"/>
<dbReference type="InterPro" id="IPR031351">
    <property type="entry name" value="NWD2_N"/>
</dbReference>